<dbReference type="AlphaFoldDB" id="A0A443YMH5"/>
<dbReference type="InterPro" id="IPR016181">
    <property type="entry name" value="Acyl_CoA_acyltransferase"/>
</dbReference>
<dbReference type="Proteomes" id="UP000284120">
    <property type="component" value="Unassembled WGS sequence"/>
</dbReference>
<dbReference type="RefSeq" id="WP_113648701.1">
    <property type="nucleotide sequence ID" value="NZ_QMHN01000006.1"/>
</dbReference>
<evidence type="ECO:0000259" key="1">
    <source>
        <dbReference type="PROSITE" id="PS51186"/>
    </source>
</evidence>
<dbReference type="SUPFAM" id="SSF55729">
    <property type="entry name" value="Acyl-CoA N-acyltransferases (Nat)"/>
    <property type="match status" value="1"/>
</dbReference>
<name>A0A443YMH5_9SPHI</name>
<keyword evidence="2" id="KW-0808">Transferase</keyword>
<dbReference type="OrthoDB" id="9796381at2"/>
<protein>
    <submittedName>
        <fullName evidence="2">GNAT family N-acetyltransferase</fullName>
    </submittedName>
</protein>
<evidence type="ECO:0000313" key="2">
    <source>
        <dbReference type="EMBL" id="RWU04950.1"/>
    </source>
</evidence>
<dbReference type="GO" id="GO:0016747">
    <property type="term" value="F:acyltransferase activity, transferring groups other than amino-acyl groups"/>
    <property type="evidence" value="ECO:0007669"/>
    <property type="project" value="InterPro"/>
</dbReference>
<dbReference type="Pfam" id="PF00583">
    <property type="entry name" value="Acetyltransf_1"/>
    <property type="match status" value="1"/>
</dbReference>
<sequence length="167" mass="19006">MILRAAKLTDIDQIWEIIQYAIAQRKADGSTQWQDGYPNENTIQADINQGYGYVIEEEGSILLYAAIIFGVEPAYENIEGQWLSNQDYVVLHRVAASPLAKGKSIATKFFQMVEDLCIEKGVYSIKVDTNFDNMAMLRILEKLDYTYCGEVYFRGAARKAFEKVLPK</sequence>
<dbReference type="Gene3D" id="3.40.630.30">
    <property type="match status" value="1"/>
</dbReference>
<reference evidence="2 3" key="1">
    <citation type="submission" date="2018-06" db="EMBL/GenBank/DDBJ databases">
        <title>Pedobacter endophyticus sp. nov., an endophytic bacterium isolated from a leaf of Triticum aestivum.</title>
        <authorList>
            <person name="Zhang L."/>
        </authorList>
    </citation>
    <scope>NUCLEOTIDE SEQUENCE [LARGE SCALE GENOMIC DNA]</scope>
    <source>
        <strain evidence="2 3">CM134L-2</strain>
    </source>
</reference>
<organism evidence="2 3">
    <name type="scientific">Pedobacter chitinilyticus</name>
    <dbReference type="NCBI Taxonomy" id="2233776"/>
    <lineage>
        <taxon>Bacteria</taxon>
        <taxon>Pseudomonadati</taxon>
        <taxon>Bacteroidota</taxon>
        <taxon>Sphingobacteriia</taxon>
        <taxon>Sphingobacteriales</taxon>
        <taxon>Sphingobacteriaceae</taxon>
        <taxon>Pedobacter</taxon>
    </lineage>
</organism>
<dbReference type="EMBL" id="SAYW01000006">
    <property type="protein sequence ID" value="RWU04950.1"/>
    <property type="molecule type" value="Genomic_DNA"/>
</dbReference>
<accession>A0A443YMH5</accession>
<dbReference type="PROSITE" id="PS51186">
    <property type="entry name" value="GNAT"/>
    <property type="match status" value="1"/>
</dbReference>
<gene>
    <name evidence="2" type="ORF">DPV69_17460</name>
</gene>
<feature type="domain" description="N-acetyltransferase" evidence="1">
    <location>
        <begin position="1"/>
        <end position="167"/>
    </location>
</feature>
<keyword evidence="3" id="KW-1185">Reference proteome</keyword>
<comment type="caution">
    <text evidence="2">The sequence shown here is derived from an EMBL/GenBank/DDBJ whole genome shotgun (WGS) entry which is preliminary data.</text>
</comment>
<evidence type="ECO:0000313" key="3">
    <source>
        <dbReference type="Proteomes" id="UP000284120"/>
    </source>
</evidence>
<dbReference type="InterPro" id="IPR000182">
    <property type="entry name" value="GNAT_dom"/>
</dbReference>
<proteinExistence type="predicted"/>